<feature type="disulfide bond" evidence="11">
    <location>
        <begin position="31"/>
        <end position="74"/>
    </location>
</feature>
<dbReference type="RefSeq" id="XP_044556808.1">
    <property type="nucleotide sequence ID" value="XM_044713784.1"/>
</dbReference>
<gene>
    <name evidence="13" type="ORF">FDP41_009789</name>
</gene>
<dbReference type="Gene3D" id="1.10.287.20">
    <property type="entry name" value="Ubiquinol-cytochrome C reductase hinge domain"/>
    <property type="match status" value="1"/>
</dbReference>
<evidence type="ECO:0000313" key="13">
    <source>
        <dbReference type="EMBL" id="KAF0972093.1"/>
    </source>
</evidence>
<dbReference type="OMA" id="NTCNDRV"/>
<dbReference type="OrthoDB" id="405848at2759"/>
<dbReference type="Proteomes" id="UP000444721">
    <property type="component" value="Unassembled WGS sequence"/>
</dbReference>
<feature type="disulfide bond" evidence="11">
    <location>
        <begin position="46"/>
        <end position="60"/>
    </location>
</feature>
<protein>
    <recommendedName>
        <fullName evidence="10">Cytochrome b-c1 complex subunit 6</fullName>
    </recommendedName>
</protein>
<keyword evidence="6 10" id="KW-0249">Electron transport</keyword>
<dbReference type="SUPFAM" id="SSF81531">
    <property type="entry name" value="Non-heme 11 kDa protein of cytochrome bc1 complex (Ubiquinol-cytochrome c reductase)"/>
    <property type="match status" value="1"/>
</dbReference>
<feature type="domain" description="Ubiquinol-cytochrome C reductase hinge" evidence="12">
    <location>
        <begin position="22"/>
        <end position="84"/>
    </location>
</feature>
<evidence type="ECO:0000313" key="14">
    <source>
        <dbReference type="Proteomes" id="UP000444721"/>
    </source>
</evidence>
<dbReference type="InterPro" id="IPR023184">
    <property type="entry name" value="Ubol_cytC_Rdtase_hinge_dom"/>
</dbReference>
<dbReference type="EMBL" id="VFQX01000072">
    <property type="protein sequence ID" value="KAF0972093.1"/>
    <property type="molecule type" value="Genomic_DNA"/>
</dbReference>
<evidence type="ECO:0000256" key="6">
    <source>
        <dbReference type="ARBA" id="ARBA00022982"/>
    </source>
</evidence>
<keyword evidence="4 10" id="KW-0679">Respiratory chain</keyword>
<dbReference type="VEuPathDB" id="AmoebaDB:FDP41_009789"/>
<keyword evidence="9 11" id="KW-1015">Disulfide bond</keyword>
<evidence type="ECO:0000256" key="7">
    <source>
        <dbReference type="ARBA" id="ARBA00023128"/>
    </source>
</evidence>
<dbReference type="GO" id="GO:0005743">
    <property type="term" value="C:mitochondrial inner membrane"/>
    <property type="evidence" value="ECO:0007669"/>
    <property type="project" value="UniProtKB-SubCell"/>
</dbReference>
<comment type="function">
    <text evidence="10">Component of the ubiquinol-cytochrome c oxidoreductase, a multisubunit transmembrane complex that is part of the mitochondrial electron transport chain which drives oxidative phosphorylation.</text>
</comment>
<comment type="similarity">
    <text evidence="2 10">Belongs to the UQCRH/QCR6 family.</text>
</comment>
<proteinExistence type="inferred from homology"/>
<evidence type="ECO:0000256" key="1">
    <source>
        <dbReference type="ARBA" id="ARBA00004137"/>
    </source>
</evidence>
<evidence type="ECO:0000256" key="5">
    <source>
        <dbReference type="ARBA" id="ARBA00022792"/>
    </source>
</evidence>
<keyword evidence="8 10" id="KW-0472">Membrane</keyword>
<evidence type="ECO:0000259" key="12">
    <source>
        <dbReference type="Pfam" id="PF02320"/>
    </source>
</evidence>
<dbReference type="PANTHER" id="PTHR15336:SF0">
    <property type="entry name" value="CYTOCHROME B-C1 COMPLEX SUBUNIT 6, MITOCHONDRIAL"/>
    <property type="match status" value="1"/>
</dbReference>
<evidence type="ECO:0000256" key="4">
    <source>
        <dbReference type="ARBA" id="ARBA00022660"/>
    </source>
</evidence>
<organism evidence="13 14">
    <name type="scientific">Naegleria fowleri</name>
    <name type="common">Brain eating amoeba</name>
    <dbReference type="NCBI Taxonomy" id="5763"/>
    <lineage>
        <taxon>Eukaryota</taxon>
        <taxon>Discoba</taxon>
        <taxon>Heterolobosea</taxon>
        <taxon>Tetramitia</taxon>
        <taxon>Eutetramitia</taxon>
        <taxon>Vahlkampfiidae</taxon>
        <taxon>Naegleria</taxon>
    </lineage>
</organism>
<dbReference type="AlphaFoldDB" id="A0A6A5AVM4"/>
<evidence type="ECO:0000256" key="2">
    <source>
        <dbReference type="ARBA" id="ARBA00006498"/>
    </source>
</evidence>
<keyword evidence="3 10" id="KW-0813">Transport</keyword>
<evidence type="ECO:0000256" key="10">
    <source>
        <dbReference type="PIRNR" id="PIRNR000019"/>
    </source>
</evidence>
<dbReference type="InterPro" id="IPR036811">
    <property type="entry name" value="Ubol_cytC_Rdtase_hinge_dom_sf"/>
</dbReference>
<evidence type="ECO:0000256" key="3">
    <source>
        <dbReference type="ARBA" id="ARBA00022448"/>
    </source>
</evidence>
<dbReference type="GO" id="GO:0006122">
    <property type="term" value="P:mitochondrial electron transport, ubiquinol to cytochrome c"/>
    <property type="evidence" value="ECO:0007669"/>
    <property type="project" value="InterPro"/>
</dbReference>
<comment type="caution">
    <text evidence="13">The sequence shown here is derived from an EMBL/GenBank/DDBJ whole genome shotgun (WGS) entry which is preliminary data.</text>
</comment>
<evidence type="ECO:0000256" key="8">
    <source>
        <dbReference type="ARBA" id="ARBA00023136"/>
    </source>
</evidence>
<name>A0A6A5AVM4_NAEFO</name>
<dbReference type="Pfam" id="PF02320">
    <property type="entry name" value="UCR_hinge"/>
    <property type="match status" value="1"/>
</dbReference>
<dbReference type="FunFam" id="1.10.287.20:FF:000001">
    <property type="entry name" value="Cytochrome b-c1 complex subunit 6"/>
    <property type="match status" value="1"/>
</dbReference>
<dbReference type="InterPro" id="IPR003422">
    <property type="entry name" value="Cyt_b-c1_6"/>
</dbReference>
<reference evidence="13 14" key="1">
    <citation type="journal article" date="2019" name="Sci. Rep.">
        <title>Nanopore sequencing improves the draft genome of the human pathogenic amoeba Naegleria fowleri.</title>
        <authorList>
            <person name="Liechti N."/>
            <person name="Schurch N."/>
            <person name="Bruggmann R."/>
            <person name="Wittwer M."/>
        </authorList>
    </citation>
    <scope>NUCLEOTIDE SEQUENCE [LARGE SCALE GENOMIC DNA]</scope>
    <source>
        <strain evidence="13 14">ATCC 30894</strain>
    </source>
</reference>
<dbReference type="PANTHER" id="PTHR15336">
    <property type="entry name" value="UBIQUINOL-CYTOCHROME C REDUCTASE COMPLEX 7.8 KDA PROTEIN"/>
    <property type="match status" value="1"/>
</dbReference>
<dbReference type="VEuPathDB" id="AmoebaDB:NF0098080"/>
<dbReference type="VEuPathDB" id="AmoebaDB:NfTy_088100"/>
<keyword evidence="5 10" id="KW-0999">Mitochondrion inner membrane</keyword>
<sequence>MNAKIVNKVLPSEEEEEEELVDPAIEIRASCAASRCQQEVADYEGCVKRIEGDETGEKNCAAWLFDMRTCIDHCASETLFSKLK</sequence>
<keyword evidence="14" id="KW-1185">Reference proteome</keyword>
<dbReference type="GeneID" id="68117004"/>
<evidence type="ECO:0000256" key="11">
    <source>
        <dbReference type="PIRSR" id="PIRSR000019-1"/>
    </source>
</evidence>
<comment type="subcellular location">
    <subcellularLocation>
        <location evidence="1">Mitochondrion inner membrane</location>
        <topology evidence="1">Peripheral membrane protein</topology>
        <orientation evidence="1">Intermembrane side</orientation>
    </subcellularLocation>
</comment>
<accession>A0A6A5AVM4</accession>
<dbReference type="PIRSF" id="PIRSF000019">
    <property type="entry name" value="Bc1_11K"/>
    <property type="match status" value="1"/>
</dbReference>
<keyword evidence="7 10" id="KW-0496">Mitochondrion</keyword>
<evidence type="ECO:0000256" key="9">
    <source>
        <dbReference type="ARBA" id="ARBA00023157"/>
    </source>
</evidence>